<reference evidence="2 3" key="1">
    <citation type="submission" date="2019-02" db="EMBL/GenBank/DDBJ databases">
        <title>Deep-cultivation of Planctomycetes and their phenomic and genomic characterization uncovers novel biology.</title>
        <authorList>
            <person name="Wiegand S."/>
            <person name="Jogler M."/>
            <person name="Boedeker C."/>
            <person name="Pinto D."/>
            <person name="Vollmers J."/>
            <person name="Rivas-Marin E."/>
            <person name="Kohn T."/>
            <person name="Peeters S.H."/>
            <person name="Heuer A."/>
            <person name="Rast P."/>
            <person name="Oberbeckmann S."/>
            <person name="Bunk B."/>
            <person name="Jeske O."/>
            <person name="Meyerdierks A."/>
            <person name="Storesund J.E."/>
            <person name="Kallscheuer N."/>
            <person name="Luecker S."/>
            <person name="Lage O.M."/>
            <person name="Pohl T."/>
            <person name="Merkel B.J."/>
            <person name="Hornburger P."/>
            <person name="Mueller R.-W."/>
            <person name="Bruemmer F."/>
            <person name="Labrenz M."/>
            <person name="Spormann A.M."/>
            <person name="Op Den Camp H."/>
            <person name="Overmann J."/>
            <person name="Amann R."/>
            <person name="Jetten M.S.M."/>
            <person name="Mascher T."/>
            <person name="Medema M.H."/>
            <person name="Devos D.P."/>
            <person name="Kaster A.-K."/>
            <person name="Ovreas L."/>
            <person name="Rohde M."/>
            <person name="Galperin M.Y."/>
            <person name="Jogler C."/>
        </authorList>
    </citation>
    <scope>NUCLEOTIDE SEQUENCE [LARGE SCALE GENOMIC DNA]</scope>
    <source>
        <strain evidence="2 3">Pla144</strain>
    </source>
</reference>
<dbReference type="EMBL" id="SJPS01000006">
    <property type="protein sequence ID" value="TWU23514.1"/>
    <property type="molecule type" value="Genomic_DNA"/>
</dbReference>
<sequence length="213" mass="22069" precursor="true">MKRNSIRTFLAYASMLLCAGAPASAEMLFIFSPAPGGGVKVVGSGSGFADRVDNAGGGIPVTANDWDVQDIMPGFLKTSFTTSQQSATSASGLFTNVTTGDSATISNFSVDRDPDSADDIDWFTDPVSPGGAAQLTFNNGDEFLFSLMASFDAATLPFSELVIGESIDVGHTQGAGIADESFGITTVRVVPEPASIALLFGCVASLVGCRRMR</sequence>
<dbReference type="OrthoDB" id="9875639at2"/>
<evidence type="ECO:0000313" key="3">
    <source>
        <dbReference type="Proteomes" id="UP000318437"/>
    </source>
</evidence>
<dbReference type="Proteomes" id="UP000318437">
    <property type="component" value="Unassembled WGS sequence"/>
</dbReference>
<gene>
    <name evidence="2" type="ORF">Pla144_36890</name>
</gene>
<accession>A0A5C6CJ80</accession>
<keyword evidence="3" id="KW-1185">Reference proteome</keyword>
<keyword evidence="1" id="KW-0732">Signal</keyword>
<feature type="chain" id="PRO_5022922028" description="PEP-CTERM protein-sorting domain-containing protein" evidence="1">
    <location>
        <begin position="26"/>
        <end position="213"/>
    </location>
</feature>
<dbReference type="AlphaFoldDB" id="A0A5C6CJ80"/>
<dbReference type="RefSeq" id="WP_146452024.1">
    <property type="nucleotide sequence ID" value="NZ_SJPS01000006.1"/>
</dbReference>
<feature type="signal peptide" evidence="1">
    <location>
        <begin position="1"/>
        <end position="25"/>
    </location>
</feature>
<evidence type="ECO:0000313" key="2">
    <source>
        <dbReference type="EMBL" id="TWU23514.1"/>
    </source>
</evidence>
<protein>
    <recommendedName>
        <fullName evidence="4">PEP-CTERM protein-sorting domain-containing protein</fullName>
    </recommendedName>
</protein>
<comment type="caution">
    <text evidence="2">The sequence shown here is derived from an EMBL/GenBank/DDBJ whole genome shotgun (WGS) entry which is preliminary data.</text>
</comment>
<evidence type="ECO:0008006" key="4">
    <source>
        <dbReference type="Google" id="ProtNLM"/>
    </source>
</evidence>
<organism evidence="2 3">
    <name type="scientific">Bythopirellula polymerisocia</name>
    <dbReference type="NCBI Taxonomy" id="2528003"/>
    <lineage>
        <taxon>Bacteria</taxon>
        <taxon>Pseudomonadati</taxon>
        <taxon>Planctomycetota</taxon>
        <taxon>Planctomycetia</taxon>
        <taxon>Pirellulales</taxon>
        <taxon>Lacipirellulaceae</taxon>
        <taxon>Bythopirellula</taxon>
    </lineage>
</organism>
<name>A0A5C6CJ80_9BACT</name>
<evidence type="ECO:0000256" key="1">
    <source>
        <dbReference type="SAM" id="SignalP"/>
    </source>
</evidence>
<proteinExistence type="predicted"/>